<dbReference type="InterPro" id="IPR001279">
    <property type="entry name" value="Metallo-B-lactamas"/>
</dbReference>
<dbReference type="Pfam" id="PF12706">
    <property type="entry name" value="Lactamase_B_2"/>
    <property type="match status" value="1"/>
</dbReference>
<dbReference type="SUPFAM" id="SSF56281">
    <property type="entry name" value="Metallo-hydrolase/oxidoreductase"/>
    <property type="match status" value="1"/>
</dbReference>
<reference evidence="2 3" key="1">
    <citation type="submission" date="2018-02" db="EMBL/GenBank/DDBJ databases">
        <title>Jeotgalibacillus proteolyticum sp. nov. a protease producing bacterium isolated from ocean sediments of Laizhou Bay.</title>
        <authorList>
            <person name="Li Y."/>
        </authorList>
    </citation>
    <scope>NUCLEOTIDE SEQUENCE [LARGE SCALE GENOMIC DNA]</scope>
    <source>
        <strain evidence="2 3">22-7</strain>
    </source>
</reference>
<comment type="caution">
    <text evidence="2">The sequence shown here is derived from an EMBL/GenBank/DDBJ whole genome shotgun (WGS) entry which is preliminary data.</text>
</comment>
<evidence type="ECO:0000259" key="1">
    <source>
        <dbReference type="SMART" id="SM00849"/>
    </source>
</evidence>
<dbReference type="SMART" id="SM00849">
    <property type="entry name" value="Lactamase_B"/>
    <property type="match status" value="1"/>
</dbReference>
<organism evidence="2 3">
    <name type="scientific">Jeotgalibacillus proteolyticus</name>
    <dbReference type="NCBI Taxonomy" id="2082395"/>
    <lineage>
        <taxon>Bacteria</taxon>
        <taxon>Bacillati</taxon>
        <taxon>Bacillota</taxon>
        <taxon>Bacilli</taxon>
        <taxon>Bacillales</taxon>
        <taxon>Caryophanaceae</taxon>
        <taxon>Jeotgalibacillus</taxon>
    </lineage>
</organism>
<dbReference type="Gene3D" id="3.60.15.10">
    <property type="entry name" value="Ribonuclease Z/Hydroxyacylglutathione hydrolase-like"/>
    <property type="match status" value="1"/>
</dbReference>
<keyword evidence="2" id="KW-0378">Hydrolase</keyword>
<dbReference type="Proteomes" id="UP000239047">
    <property type="component" value="Unassembled WGS sequence"/>
</dbReference>
<accession>A0A2S5GAQ3</accession>
<proteinExistence type="predicted"/>
<name>A0A2S5GAQ3_9BACL</name>
<dbReference type="PANTHER" id="PTHR47619">
    <property type="entry name" value="METALLO-HYDROLASE YYCJ-RELATED"/>
    <property type="match status" value="1"/>
</dbReference>
<dbReference type="OrthoDB" id="1846420at2"/>
<evidence type="ECO:0000313" key="2">
    <source>
        <dbReference type="EMBL" id="PPA70070.1"/>
    </source>
</evidence>
<dbReference type="InterPro" id="IPR052533">
    <property type="entry name" value="WalJ/YycJ-like"/>
</dbReference>
<sequence>MIDIKVLGSSSKGNAYRISDGRTSLLLEAGIKFRDIQRKLDFKTSDLAGCLISHEHGDHRSGLKDVLRAGIDVYMSPGTAEAIGIDHHRVNKVENKKPFKIGTWTVMPFDVQHDVSEPFGFLLQNQAGEKLLFATDTYYIRYKFQNLTHIMIETNYSMNILKENIAAGRVPSIMRKRLMQSHFSLEHALDFFKANDLSKVQEIWLLHLSDNNSDEEFFKREVQKVTGKIVKIAK</sequence>
<feature type="domain" description="Metallo-beta-lactamase" evidence="1">
    <location>
        <begin position="12"/>
        <end position="182"/>
    </location>
</feature>
<dbReference type="PANTHER" id="PTHR47619:SF1">
    <property type="entry name" value="EXODEOXYRIBONUCLEASE WALJ"/>
    <property type="match status" value="1"/>
</dbReference>
<evidence type="ECO:0000313" key="3">
    <source>
        <dbReference type="Proteomes" id="UP000239047"/>
    </source>
</evidence>
<dbReference type="InterPro" id="IPR036866">
    <property type="entry name" value="RibonucZ/Hydroxyglut_hydro"/>
</dbReference>
<dbReference type="EMBL" id="PREZ01000004">
    <property type="protein sequence ID" value="PPA70070.1"/>
    <property type="molecule type" value="Genomic_DNA"/>
</dbReference>
<protein>
    <submittedName>
        <fullName evidence="2">MBL fold metallo-hydrolase</fullName>
    </submittedName>
</protein>
<dbReference type="AlphaFoldDB" id="A0A2S5GAQ3"/>
<dbReference type="GO" id="GO:0016787">
    <property type="term" value="F:hydrolase activity"/>
    <property type="evidence" value="ECO:0007669"/>
    <property type="project" value="UniProtKB-KW"/>
</dbReference>
<dbReference type="RefSeq" id="WP_104058020.1">
    <property type="nucleotide sequence ID" value="NZ_PREZ01000004.1"/>
</dbReference>
<keyword evidence="3" id="KW-1185">Reference proteome</keyword>
<gene>
    <name evidence="2" type="ORF">C4B60_10795</name>
</gene>